<organism evidence="1 2">
    <name type="scientific">Teratosphaeria destructans</name>
    <dbReference type="NCBI Taxonomy" id="418781"/>
    <lineage>
        <taxon>Eukaryota</taxon>
        <taxon>Fungi</taxon>
        <taxon>Dikarya</taxon>
        <taxon>Ascomycota</taxon>
        <taxon>Pezizomycotina</taxon>
        <taxon>Dothideomycetes</taxon>
        <taxon>Dothideomycetidae</taxon>
        <taxon>Mycosphaerellales</taxon>
        <taxon>Teratosphaeriaceae</taxon>
        <taxon>Teratosphaeria</taxon>
    </lineage>
</organism>
<evidence type="ECO:0000313" key="2">
    <source>
        <dbReference type="Proteomes" id="UP001138500"/>
    </source>
</evidence>
<accession>A0A9W7SJC0</accession>
<name>A0A9W7SJC0_9PEZI</name>
<dbReference type="Proteomes" id="UP001138500">
    <property type="component" value="Unassembled WGS sequence"/>
</dbReference>
<reference evidence="1 2" key="2">
    <citation type="journal article" date="2021" name="Curr. Genet.">
        <title>Genetic response to nitrogen starvation in the aggressive Eucalyptus foliar pathogen Teratosphaeria destructans.</title>
        <authorList>
            <person name="Havenga M."/>
            <person name="Wingfield B.D."/>
            <person name="Wingfield M.J."/>
            <person name="Dreyer L.L."/>
            <person name="Roets F."/>
            <person name="Aylward J."/>
        </authorList>
    </citation>
    <scope>NUCLEOTIDE SEQUENCE [LARGE SCALE GENOMIC DNA]</scope>
    <source>
        <strain evidence="1">CMW44962</strain>
    </source>
</reference>
<evidence type="ECO:0000313" key="1">
    <source>
        <dbReference type="EMBL" id="KAH9815739.1"/>
    </source>
</evidence>
<protein>
    <submittedName>
        <fullName evidence="1">Uncharacterized protein</fullName>
    </submittedName>
</protein>
<dbReference type="EMBL" id="RIBY02002422">
    <property type="protein sequence ID" value="KAH9815739.1"/>
    <property type="molecule type" value="Genomic_DNA"/>
</dbReference>
<reference evidence="1 2" key="1">
    <citation type="journal article" date="2018" name="IMA Fungus">
        <title>IMA Genome-F 10: Nine draft genome sequences of Claviceps purpurea s.lat., including C. arundinis, C. humidiphila, and C. cf. spartinae, pseudomolecules for the pitch canker pathogen Fusarium circinatum, draft genome of Davidsoniella eucalypti, Grosmannia galeiformis, Quambalaria eucalypti, and Teratosphaeria destructans.</title>
        <authorList>
            <person name="Wingfield B.D."/>
            <person name="Liu M."/>
            <person name="Nguyen H.D."/>
            <person name="Lane F.A."/>
            <person name="Morgan S.W."/>
            <person name="De Vos L."/>
            <person name="Wilken P.M."/>
            <person name="Duong T.A."/>
            <person name="Aylward J."/>
            <person name="Coetzee M.P."/>
            <person name="Dadej K."/>
            <person name="De Beer Z.W."/>
            <person name="Findlay W."/>
            <person name="Havenga M."/>
            <person name="Kolarik M."/>
            <person name="Menzies J.G."/>
            <person name="Naidoo K."/>
            <person name="Pochopski O."/>
            <person name="Shoukouhi P."/>
            <person name="Santana Q.C."/>
            <person name="Seifert K.A."/>
            <person name="Soal N."/>
            <person name="Steenkamp E.T."/>
            <person name="Tatham C.T."/>
            <person name="van der Nest M.A."/>
            <person name="Wingfield M.J."/>
        </authorList>
    </citation>
    <scope>NUCLEOTIDE SEQUENCE [LARGE SCALE GENOMIC DNA]</scope>
    <source>
        <strain evidence="1">CMW44962</strain>
    </source>
</reference>
<keyword evidence="2" id="KW-1185">Reference proteome</keyword>
<gene>
    <name evidence="1" type="ORF">Tdes44962_MAKER00987</name>
</gene>
<sequence>MQLHSEQLYAKLTRLILLAEGDRSAKILYNSEFATQPSWTDEVKPLLTDTDDPITIRYMFDLLDEDELKRQDRFEI</sequence>
<dbReference type="AlphaFoldDB" id="A0A9W7SJC0"/>
<proteinExistence type="predicted"/>
<comment type="caution">
    <text evidence="1">The sequence shown here is derived from an EMBL/GenBank/DDBJ whole genome shotgun (WGS) entry which is preliminary data.</text>
</comment>